<evidence type="ECO:0000256" key="1">
    <source>
        <dbReference type="SAM" id="SignalP"/>
    </source>
</evidence>
<dbReference type="AlphaFoldDB" id="A0A914MBF4"/>
<reference evidence="3" key="1">
    <citation type="submission" date="2022-11" db="UniProtKB">
        <authorList>
            <consortium name="WormBaseParasite"/>
        </authorList>
    </citation>
    <scope>IDENTIFICATION</scope>
</reference>
<sequence length="200" mass="22333">MQKLILLIIIILALIIFLTSVIPQDEEQESPFSICNADGTNSKLSKRFQIQLDNWVGTQACDECDDCTVKRYASFNEEDEEQLRNGGFLTDYTTFGGEKENEDNECQKIQFSEEVIGTTEITTERNGISEETKPTAQTIQLITHSPGSNLKTSVIDTELKENDILSINIPSFGATDNGNNVFELILCKKKSNGKCGKNCY</sequence>
<evidence type="ECO:0000313" key="3">
    <source>
        <dbReference type="WBParaSite" id="Minc3s01577g24850"/>
    </source>
</evidence>
<keyword evidence="1" id="KW-0732">Signal</keyword>
<dbReference type="Proteomes" id="UP000887563">
    <property type="component" value="Unplaced"/>
</dbReference>
<organism evidence="2 3">
    <name type="scientific">Meloidogyne incognita</name>
    <name type="common">Southern root-knot nematode worm</name>
    <name type="synonym">Oxyuris incognita</name>
    <dbReference type="NCBI Taxonomy" id="6306"/>
    <lineage>
        <taxon>Eukaryota</taxon>
        <taxon>Metazoa</taxon>
        <taxon>Ecdysozoa</taxon>
        <taxon>Nematoda</taxon>
        <taxon>Chromadorea</taxon>
        <taxon>Rhabditida</taxon>
        <taxon>Tylenchina</taxon>
        <taxon>Tylenchomorpha</taxon>
        <taxon>Tylenchoidea</taxon>
        <taxon>Meloidogynidae</taxon>
        <taxon>Meloidogyninae</taxon>
        <taxon>Meloidogyne</taxon>
        <taxon>Meloidogyne incognita group</taxon>
    </lineage>
</organism>
<feature type="chain" id="PRO_5037288262" evidence="1">
    <location>
        <begin position="24"/>
        <end position="200"/>
    </location>
</feature>
<evidence type="ECO:0000313" key="2">
    <source>
        <dbReference type="Proteomes" id="UP000887563"/>
    </source>
</evidence>
<accession>A0A914MBF4</accession>
<protein>
    <submittedName>
        <fullName evidence="3">Uncharacterized protein</fullName>
    </submittedName>
</protein>
<name>A0A914MBF4_MELIC</name>
<feature type="signal peptide" evidence="1">
    <location>
        <begin position="1"/>
        <end position="23"/>
    </location>
</feature>
<proteinExistence type="predicted"/>
<dbReference type="WBParaSite" id="Minc3s01577g24850">
    <property type="protein sequence ID" value="Minc3s01577g24850"/>
    <property type="gene ID" value="Minc3s01577g24850"/>
</dbReference>
<keyword evidence="2" id="KW-1185">Reference proteome</keyword>